<dbReference type="InterPro" id="IPR036508">
    <property type="entry name" value="Chitin-bd_dom_sf"/>
</dbReference>
<dbReference type="InterPro" id="IPR002557">
    <property type="entry name" value="Chitin-bd_dom"/>
</dbReference>
<dbReference type="GeneID" id="110119308"/>
<dbReference type="GO" id="GO:0005576">
    <property type="term" value="C:extracellular region"/>
    <property type="evidence" value="ECO:0007669"/>
    <property type="project" value="InterPro"/>
</dbReference>
<dbReference type="Pfam" id="PF01607">
    <property type="entry name" value="CBM_14"/>
    <property type="match status" value="1"/>
</dbReference>
<keyword evidence="1" id="KW-1133">Transmembrane helix</keyword>
<organism evidence="3 4">
    <name type="scientific">Bombus terrestris</name>
    <name type="common">Buff-tailed bumblebee</name>
    <name type="synonym">Apis terrestris</name>
    <dbReference type="NCBI Taxonomy" id="30195"/>
    <lineage>
        <taxon>Eukaryota</taxon>
        <taxon>Metazoa</taxon>
        <taxon>Ecdysozoa</taxon>
        <taxon>Arthropoda</taxon>
        <taxon>Hexapoda</taxon>
        <taxon>Insecta</taxon>
        <taxon>Pterygota</taxon>
        <taxon>Neoptera</taxon>
        <taxon>Endopterygota</taxon>
        <taxon>Hymenoptera</taxon>
        <taxon>Apocrita</taxon>
        <taxon>Aculeata</taxon>
        <taxon>Apoidea</taxon>
        <taxon>Anthophila</taxon>
        <taxon>Apidae</taxon>
        <taxon>Bombus</taxon>
        <taxon>Bombus</taxon>
    </lineage>
</organism>
<reference evidence="4" key="1">
    <citation type="submission" date="2025-08" db="UniProtKB">
        <authorList>
            <consortium name="RefSeq"/>
        </authorList>
    </citation>
    <scope>IDENTIFICATION</scope>
</reference>
<evidence type="ECO:0000256" key="1">
    <source>
        <dbReference type="SAM" id="Phobius"/>
    </source>
</evidence>
<protein>
    <submittedName>
        <fullName evidence="4">Uncharacterized protein LOC110119308</fullName>
    </submittedName>
</protein>
<keyword evidence="1" id="KW-0472">Membrane</keyword>
<gene>
    <name evidence="4" type="primary">LOC110119308</name>
</gene>
<evidence type="ECO:0000313" key="3">
    <source>
        <dbReference type="Proteomes" id="UP000835206"/>
    </source>
</evidence>
<feature type="domain" description="Chitin-binding type-2" evidence="2">
    <location>
        <begin position="76"/>
        <end position="130"/>
    </location>
</feature>
<dbReference type="AlphaFoldDB" id="A0A9C6W4S2"/>
<feature type="transmembrane region" description="Helical" evidence="1">
    <location>
        <begin position="17"/>
        <end position="35"/>
    </location>
</feature>
<dbReference type="SUPFAM" id="SSF57625">
    <property type="entry name" value="Invertebrate chitin-binding proteins"/>
    <property type="match status" value="1"/>
</dbReference>
<keyword evidence="1" id="KW-0812">Transmembrane</keyword>
<sequence>MTTLTAYFKVIEIDEMYFLRTLILIIAVFTLSFAFKLNGKYIGVYDMKNVLNHSRQQSPKDPAINSFPTEPVPPLIPICVKEGYFRDPFNCKKVYYCTHSKAVPKAFYCKDDLVFNIYTNWCDYPQNVIC</sequence>
<name>A0A9C6W4S2_BOMTE</name>
<dbReference type="KEGG" id="bter:110119308"/>
<keyword evidence="3" id="KW-1185">Reference proteome</keyword>
<dbReference type="GO" id="GO:0008061">
    <property type="term" value="F:chitin binding"/>
    <property type="evidence" value="ECO:0007669"/>
    <property type="project" value="InterPro"/>
</dbReference>
<dbReference type="RefSeq" id="XP_048261677.1">
    <property type="nucleotide sequence ID" value="XM_048405720.1"/>
</dbReference>
<dbReference type="PROSITE" id="PS50940">
    <property type="entry name" value="CHIT_BIND_II"/>
    <property type="match status" value="1"/>
</dbReference>
<accession>A0A9C6W4S2</accession>
<dbReference type="SMART" id="SM00494">
    <property type="entry name" value="ChtBD2"/>
    <property type="match status" value="1"/>
</dbReference>
<dbReference type="Gene3D" id="2.170.140.10">
    <property type="entry name" value="Chitin binding domain"/>
    <property type="match status" value="1"/>
</dbReference>
<dbReference type="Proteomes" id="UP000835206">
    <property type="component" value="Chromosome 5"/>
</dbReference>
<dbReference type="OrthoDB" id="6020543at2759"/>
<evidence type="ECO:0000313" key="4">
    <source>
        <dbReference type="RefSeq" id="XP_048261677.1"/>
    </source>
</evidence>
<proteinExistence type="predicted"/>
<evidence type="ECO:0000259" key="2">
    <source>
        <dbReference type="PROSITE" id="PS50940"/>
    </source>
</evidence>